<name>A0A812QVK9_SYMPI</name>
<protein>
    <submittedName>
        <fullName evidence="12">Aop3 protein</fullName>
    </submittedName>
</protein>
<evidence type="ECO:0000313" key="13">
    <source>
        <dbReference type="Proteomes" id="UP000649617"/>
    </source>
</evidence>
<dbReference type="InterPro" id="IPR001425">
    <property type="entry name" value="Arc/bac/fun_rhodopsins"/>
</dbReference>
<dbReference type="CDD" id="cd14965">
    <property type="entry name" value="7tm_Opsins_type1"/>
    <property type="match status" value="1"/>
</dbReference>
<proteinExistence type="inferred from homology"/>
<feature type="transmembrane region" description="Helical" evidence="11">
    <location>
        <begin position="90"/>
        <end position="110"/>
    </location>
</feature>
<dbReference type="PRINTS" id="PR00251">
    <property type="entry name" value="BACTRLOPSIN"/>
</dbReference>
<feature type="transmembrane region" description="Helical" evidence="11">
    <location>
        <begin position="53"/>
        <end position="70"/>
    </location>
</feature>
<comment type="caution">
    <text evidence="12">The sequence shown here is derived from an EMBL/GenBank/DDBJ whole genome shotgun (WGS) entry which is preliminary data.</text>
</comment>
<dbReference type="Proteomes" id="UP000649617">
    <property type="component" value="Unassembled WGS sequence"/>
</dbReference>
<evidence type="ECO:0000256" key="8">
    <source>
        <dbReference type="ARBA" id="ARBA00022991"/>
    </source>
</evidence>
<evidence type="ECO:0000256" key="1">
    <source>
        <dbReference type="ARBA" id="ARBA00004141"/>
    </source>
</evidence>
<evidence type="ECO:0000256" key="2">
    <source>
        <dbReference type="ARBA" id="ARBA00008130"/>
    </source>
</evidence>
<evidence type="ECO:0000256" key="6">
    <source>
        <dbReference type="ARBA" id="ARBA00022925"/>
    </source>
</evidence>
<feature type="transmembrane region" description="Helical" evidence="11">
    <location>
        <begin position="20"/>
        <end position="47"/>
    </location>
</feature>
<keyword evidence="10" id="KW-0675">Receptor</keyword>
<keyword evidence="8" id="KW-0157">Chromophore</keyword>
<accession>A0A812QVK9</accession>
<evidence type="ECO:0000256" key="5">
    <source>
        <dbReference type="ARBA" id="ARBA00022692"/>
    </source>
</evidence>
<dbReference type="PANTHER" id="PTHR28286">
    <property type="match status" value="1"/>
</dbReference>
<feature type="transmembrane region" description="Helical" evidence="11">
    <location>
        <begin position="184"/>
        <end position="203"/>
    </location>
</feature>
<evidence type="ECO:0000256" key="9">
    <source>
        <dbReference type="ARBA" id="ARBA00023136"/>
    </source>
</evidence>
<keyword evidence="6" id="KW-0681">Retinal protein</keyword>
<dbReference type="Gene3D" id="1.20.1070.10">
    <property type="entry name" value="Rhodopsin 7-helix transmembrane proteins"/>
    <property type="match status" value="1"/>
</dbReference>
<evidence type="ECO:0000256" key="11">
    <source>
        <dbReference type="SAM" id="Phobius"/>
    </source>
</evidence>
<keyword evidence="4" id="KW-0716">Sensory transduction</keyword>
<keyword evidence="13" id="KW-1185">Reference proteome</keyword>
<sequence>DAVEQRQKKVQSSQHEWWTYKFAIIVSWVVFILFTLASLVLIILWARHVNEEAYVVTFFVMAIAALAYLAKVMGMGDAHLGGRKIPAIRYIDWIATTPLMLFELCMIGGAEKHTTILIIGCDLLMLTGGIVSAMIVPKAKVLQKYLWFGISIFFYTVMIIALQVDVANGTALKKPEDVQRLFSQLSWLTIVSWTGYPIVVLLGRAHAGLISKGTEDALLCILDCISKIGMEFFVVGTCSLPGAQCHVKDK</sequence>
<feature type="transmembrane region" description="Helical" evidence="11">
    <location>
        <begin position="145"/>
        <end position="164"/>
    </location>
</feature>
<dbReference type="GO" id="GO:0009881">
    <property type="term" value="F:photoreceptor activity"/>
    <property type="evidence" value="ECO:0007669"/>
    <property type="project" value="UniProtKB-KW"/>
</dbReference>
<dbReference type="SMART" id="SM01021">
    <property type="entry name" value="Bac_rhodopsin"/>
    <property type="match status" value="1"/>
</dbReference>
<dbReference type="OrthoDB" id="10261467at2759"/>
<comment type="similarity">
    <text evidence="2">Belongs to the archaeal/bacterial/fungal opsin family.</text>
</comment>
<comment type="subcellular location">
    <subcellularLocation>
        <location evidence="1">Membrane</location>
        <topology evidence="1">Multi-pass membrane protein</topology>
    </subcellularLocation>
</comment>
<gene>
    <name evidence="12" type="primary">aop3</name>
    <name evidence="12" type="ORF">SPIL2461_LOCUS9990</name>
</gene>
<evidence type="ECO:0000256" key="4">
    <source>
        <dbReference type="ARBA" id="ARBA00022606"/>
    </source>
</evidence>
<keyword evidence="7 11" id="KW-1133">Transmembrane helix</keyword>
<evidence type="ECO:0000313" key="12">
    <source>
        <dbReference type="EMBL" id="CAE7405130.1"/>
    </source>
</evidence>
<keyword evidence="9 11" id="KW-0472">Membrane</keyword>
<evidence type="ECO:0000256" key="10">
    <source>
        <dbReference type="ARBA" id="ARBA00023170"/>
    </source>
</evidence>
<dbReference type="Pfam" id="PF01036">
    <property type="entry name" value="Bac_rhodopsin"/>
    <property type="match status" value="1"/>
</dbReference>
<feature type="non-terminal residue" evidence="12">
    <location>
        <position position="250"/>
    </location>
</feature>
<dbReference type="PANTHER" id="PTHR28286:SF2">
    <property type="entry name" value="BACTERIORHODOPSIN _OPSIN, NOPA (EUROFUNG)"/>
    <property type="match status" value="1"/>
</dbReference>
<keyword evidence="5 11" id="KW-0812">Transmembrane</keyword>
<dbReference type="GO" id="GO:0007602">
    <property type="term" value="P:phototransduction"/>
    <property type="evidence" value="ECO:0007669"/>
    <property type="project" value="UniProtKB-KW"/>
</dbReference>
<dbReference type="EMBL" id="CAJNIZ010018000">
    <property type="protein sequence ID" value="CAE7405130.1"/>
    <property type="molecule type" value="Genomic_DNA"/>
</dbReference>
<reference evidence="12" key="1">
    <citation type="submission" date="2021-02" db="EMBL/GenBank/DDBJ databases">
        <authorList>
            <person name="Dougan E. K."/>
            <person name="Rhodes N."/>
            <person name="Thang M."/>
            <person name="Chan C."/>
        </authorList>
    </citation>
    <scope>NUCLEOTIDE SEQUENCE</scope>
</reference>
<keyword evidence="3" id="KW-0600">Photoreceptor protein</keyword>
<dbReference type="AlphaFoldDB" id="A0A812QVK9"/>
<evidence type="ECO:0000256" key="7">
    <source>
        <dbReference type="ARBA" id="ARBA00022989"/>
    </source>
</evidence>
<evidence type="ECO:0000256" key="3">
    <source>
        <dbReference type="ARBA" id="ARBA00022543"/>
    </source>
</evidence>
<dbReference type="SUPFAM" id="SSF81321">
    <property type="entry name" value="Family A G protein-coupled receptor-like"/>
    <property type="match status" value="1"/>
</dbReference>
<feature type="transmembrane region" description="Helical" evidence="11">
    <location>
        <begin position="116"/>
        <end position="136"/>
    </location>
</feature>
<dbReference type="GO" id="GO:0005886">
    <property type="term" value="C:plasma membrane"/>
    <property type="evidence" value="ECO:0007669"/>
    <property type="project" value="TreeGrafter"/>
</dbReference>
<organism evidence="12 13">
    <name type="scientific">Symbiodinium pilosum</name>
    <name type="common">Dinoflagellate</name>
    <dbReference type="NCBI Taxonomy" id="2952"/>
    <lineage>
        <taxon>Eukaryota</taxon>
        <taxon>Sar</taxon>
        <taxon>Alveolata</taxon>
        <taxon>Dinophyceae</taxon>
        <taxon>Suessiales</taxon>
        <taxon>Symbiodiniaceae</taxon>
        <taxon>Symbiodinium</taxon>
    </lineage>
</organism>